<proteinExistence type="predicted"/>
<dbReference type="EMBL" id="MPRJ01000009">
    <property type="protein sequence ID" value="OOZ37482.1"/>
    <property type="molecule type" value="Genomic_DNA"/>
</dbReference>
<comment type="caution">
    <text evidence="1">The sequence shown here is derived from an EMBL/GenBank/DDBJ whole genome shotgun (WGS) entry which is preliminary data.</text>
</comment>
<name>A0A1T2KXD3_9GAMM</name>
<dbReference type="AlphaFoldDB" id="A0A1T2KXD3"/>
<evidence type="ECO:0000313" key="1">
    <source>
        <dbReference type="EMBL" id="OOZ37482.1"/>
    </source>
</evidence>
<evidence type="ECO:0000313" key="2">
    <source>
        <dbReference type="Proteomes" id="UP000190896"/>
    </source>
</evidence>
<dbReference type="RefSeq" id="WP_078485895.1">
    <property type="nucleotide sequence ID" value="NZ_MPRJ01000009.1"/>
</dbReference>
<sequence length="109" mass="12782">MEDGIIVISELKTGDKFTLDMDIREVILTKLDEPKKFTMEDWFENEVEIYIMEDQIEEDEPLHYAFEPMTLEEGMSRNKGKFGKDLVMHDFIGRVVEGIEMEEEEEGEG</sequence>
<gene>
    <name evidence="1" type="ORF">BOW51_02185</name>
</gene>
<protein>
    <submittedName>
        <fullName evidence="1">Uncharacterized protein</fullName>
    </submittedName>
</protein>
<organism evidence="1 2">
    <name type="scientific">Solemya velesiana gill symbiont</name>
    <dbReference type="NCBI Taxonomy" id="1918948"/>
    <lineage>
        <taxon>Bacteria</taxon>
        <taxon>Pseudomonadati</taxon>
        <taxon>Pseudomonadota</taxon>
        <taxon>Gammaproteobacteria</taxon>
        <taxon>sulfur-oxidizing symbionts</taxon>
    </lineage>
</organism>
<keyword evidence="2" id="KW-1185">Reference proteome</keyword>
<dbReference type="Proteomes" id="UP000190896">
    <property type="component" value="Unassembled WGS sequence"/>
</dbReference>
<accession>A0A1T2KXD3</accession>
<reference evidence="1 2" key="1">
    <citation type="submission" date="2016-11" db="EMBL/GenBank/DDBJ databases">
        <title>Mixed transmission modes and dynamic genome evolution in an obligate animal-bacterial symbiosis.</title>
        <authorList>
            <person name="Russell S.L."/>
            <person name="Corbett-Detig R.B."/>
            <person name="Cavanaugh C.M."/>
        </authorList>
    </citation>
    <scope>NUCLEOTIDE SEQUENCE [LARGE SCALE GENOMIC DNA]</scope>
    <source>
        <strain evidence="1">Se-Cadez</strain>
    </source>
</reference>